<evidence type="ECO:0000313" key="5">
    <source>
        <dbReference type="EMBL" id="NOV97290.1"/>
    </source>
</evidence>
<dbReference type="InterPro" id="IPR015815">
    <property type="entry name" value="HIBADH-related"/>
</dbReference>
<organism evidence="5 6">
    <name type="scientific">Isoptericola halotolerans</name>
    <dbReference type="NCBI Taxonomy" id="300560"/>
    <lineage>
        <taxon>Bacteria</taxon>
        <taxon>Bacillati</taxon>
        <taxon>Actinomycetota</taxon>
        <taxon>Actinomycetes</taxon>
        <taxon>Micrococcales</taxon>
        <taxon>Promicromonosporaceae</taxon>
        <taxon>Isoptericola</taxon>
    </lineage>
</organism>
<accession>A0ABX2A3H7</accession>
<evidence type="ECO:0000259" key="3">
    <source>
        <dbReference type="Pfam" id="PF03446"/>
    </source>
</evidence>
<feature type="domain" description="6-phosphogluconate dehydrogenase NADP-binding" evidence="3">
    <location>
        <begin position="13"/>
        <end position="168"/>
    </location>
</feature>
<dbReference type="InterPro" id="IPR036291">
    <property type="entry name" value="NAD(P)-bd_dom_sf"/>
</dbReference>
<keyword evidence="6" id="KW-1185">Reference proteome</keyword>
<dbReference type="PANTHER" id="PTHR43580:SF2">
    <property type="entry name" value="CYTOKINE-LIKE NUCLEAR FACTOR N-PAC"/>
    <property type="match status" value="1"/>
</dbReference>
<comment type="caution">
    <text evidence="5">The sequence shown here is derived from an EMBL/GenBank/DDBJ whole genome shotgun (WGS) entry which is preliminary data.</text>
</comment>
<dbReference type="InterPro" id="IPR006115">
    <property type="entry name" value="6PGDH_NADP-bd"/>
</dbReference>
<dbReference type="Pfam" id="PF03446">
    <property type="entry name" value="NAD_binding_2"/>
    <property type="match status" value="1"/>
</dbReference>
<sequence length="303" mass="31434">MTLDHAPAPTRTAVIGLGPMGTALARALLAAGTTPPTVWNRTRSRTEALAGEGAVPATDLAEALSSADLVITCLRDHETTRALLATVPPEALRGRTVVVLASATPDEARTTHAWATAHGITVLLGAIMAPVPLIGTAEAQILYAGDPGLVEQHRDVLEMLAGRTEHVGENPGHASLLDTAMLEVYFAGMTAFLHAAAMVAHEGIDARTFAVHARSVLELLPVTVDGLAADVDAGTHPGHEDTVTMELAALEHMVATSESTGVDPALPELMRRLARSAVDAGHGGDSWSRVVDVLRGRIGSPAS</sequence>
<evidence type="ECO:0000256" key="1">
    <source>
        <dbReference type="ARBA" id="ARBA00009080"/>
    </source>
</evidence>
<protein>
    <submittedName>
        <fullName evidence="5">3-hydroxyisobutyrate dehydrogenase-like beta-hydroxyacid dehydrogenase</fullName>
    </submittedName>
</protein>
<dbReference type="InterPro" id="IPR051265">
    <property type="entry name" value="HIBADH-related_NP60_sf"/>
</dbReference>
<name>A0ABX2A3H7_9MICO</name>
<evidence type="ECO:0000313" key="6">
    <source>
        <dbReference type="Proteomes" id="UP000757540"/>
    </source>
</evidence>
<dbReference type="EMBL" id="JABEZU010000002">
    <property type="protein sequence ID" value="NOV97290.1"/>
    <property type="molecule type" value="Genomic_DNA"/>
</dbReference>
<dbReference type="RefSeq" id="WP_171783515.1">
    <property type="nucleotide sequence ID" value="NZ_BAAAML010000014.1"/>
</dbReference>
<gene>
    <name evidence="5" type="ORF">HDG69_001865</name>
</gene>
<evidence type="ECO:0000256" key="2">
    <source>
        <dbReference type="ARBA" id="ARBA00023002"/>
    </source>
</evidence>
<evidence type="ECO:0000259" key="4">
    <source>
        <dbReference type="Pfam" id="PF21761"/>
    </source>
</evidence>
<dbReference type="Gene3D" id="3.40.50.720">
    <property type="entry name" value="NAD(P)-binding Rossmann-like Domain"/>
    <property type="match status" value="1"/>
</dbReference>
<dbReference type="Pfam" id="PF21761">
    <property type="entry name" value="RedAm-like_C"/>
    <property type="match status" value="1"/>
</dbReference>
<reference evidence="5 6" key="1">
    <citation type="submission" date="2020-05" db="EMBL/GenBank/DDBJ databases">
        <title>Genomic Encyclopedia of Type Strains, Phase III (KMG-III): the genomes of soil and plant-associated and newly described type strains.</title>
        <authorList>
            <person name="Whitman W."/>
        </authorList>
    </citation>
    <scope>NUCLEOTIDE SEQUENCE [LARGE SCALE GENOMIC DNA]</scope>
    <source>
        <strain evidence="5 6">KCTC 19046</strain>
    </source>
</reference>
<feature type="domain" description="NADPH-dependent reductive aminase-like C-terminal" evidence="4">
    <location>
        <begin position="171"/>
        <end position="295"/>
    </location>
</feature>
<dbReference type="PIRSF" id="PIRSF000103">
    <property type="entry name" value="HIBADH"/>
    <property type="match status" value="1"/>
</dbReference>
<dbReference type="InterPro" id="IPR048666">
    <property type="entry name" value="RedAm-like_C"/>
</dbReference>
<dbReference type="SUPFAM" id="SSF51735">
    <property type="entry name" value="NAD(P)-binding Rossmann-fold domains"/>
    <property type="match status" value="1"/>
</dbReference>
<dbReference type="PANTHER" id="PTHR43580">
    <property type="entry name" value="OXIDOREDUCTASE GLYR1-RELATED"/>
    <property type="match status" value="1"/>
</dbReference>
<proteinExistence type="inferred from homology"/>
<dbReference type="Proteomes" id="UP000757540">
    <property type="component" value="Unassembled WGS sequence"/>
</dbReference>
<comment type="similarity">
    <text evidence="1">Belongs to the HIBADH-related family.</text>
</comment>
<dbReference type="Gene3D" id="1.10.1040.10">
    <property type="entry name" value="N-(1-d-carboxylethyl)-l-norvaline Dehydrogenase, domain 2"/>
    <property type="match status" value="1"/>
</dbReference>
<dbReference type="InterPro" id="IPR013328">
    <property type="entry name" value="6PGD_dom2"/>
</dbReference>
<keyword evidence="2" id="KW-0560">Oxidoreductase</keyword>